<dbReference type="Proteomes" id="UP000049855">
    <property type="component" value="Unassembled WGS sequence"/>
</dbReference>
<keyword evidence="2" id="KW-1185">Reference proteome</keyword>
<accession>A0A0U1L5M4</accession>
<sequence>MVVIAIYSAVKKFTGTGRWCIDNAPPLAFAFRFCQHTTRLQNL</sequence>
<dbReference type="EMBL" id="CTRP01000014">
    <property type="protein sequence ID" value="CQR74204.1"/>
    <property type="molecule type" value="Genomic_DNA"/>
</dbReference>
<dbReference type="AlphaFoldDB" id="A0A0U1L5M4"/>
<reference evidence="2" key="1">
    <citation type="submission" date="2015-03" db="EMBL/GenBank/DDBJ databases">
        <authorList>
            <person name="Nijsse Bart"/>
        </authorList>
    </citation>
    <scope>NUCLEOTIDE SEQUENCE [LARGE SCALE GENOMIC DNA]</scope>
</reference>
<name>A0A0U1L5M4_9FIRM</name>
<protein>
    <submittedName>
        <fullName evidence="1">Uncharacterized protein</fullName>
    </submittedName>
</protein>
<organism evidence="1 2">
    <name type="scientific">Sporomusa ovata</name>
    <dbReference type="NCBI Taxonomy" id="2378"/>
    <lineage>
        <taxon>Bacteria</taxon>
        <taxon>Bacillati</taxon>
        <taxon>Bacillota</taxon>
        <taxon>Negativicutes</taxon>
        <taxon>Selenomonadales</taxon>
        <taxon>Sporomusaceae</taxon>
        <taxon>Sporomusa</taxon>
    </lineage>
</organism>
<proteinExistence type="predicted"/>
<evidence type="ECO:0000313" key="2">
    <source>
        <dbReference type="Proteomes" id="UP000049855"/>
    </source>
</evidence>
<gene>
    <name evidence="1" type="ORF">SpAn4DRAFT_0666</name>
</gene>
<evidence type="ECO:0000313" key="1">
    <source>
        <dbReference type="EMBL" id="CQR74204.1"/>
    </source>
</evidence>